<comment type="similarity">
    <text evidence="1 9">Belongs to the peptidase S11 family.</text>
</comment>
<proteinExistence type="inferred from homology"/>
<name>A0AAW5E473_9BACI</name>
<keyword evidence="13" id="KW-1185">Reference proteome</keyword>
<keyword evidence="6" id="KW-0961">Cell wall biogenesis/degradation</keyword>
<sequence>MKFVMNIFVVVIVLLASLTPIKSYAEEIGTEPSVHSEAAIVFEASTGSILFEKNSNAKMYPASLTKIATAIYAIEKGNLDDIVTVSKKAREVDGTRVYLEEGEQVPLKKLIQGLLINSGNDAGVAIAEHLEGSVEDFSDKLNQYLEEVIGVENTHFENPHGLFSENHFSTAHDLALITQYALKNSVFTEIFGTKELEWNGVSWKTTLYNHHLLLREIPYEGIIGGKNGYVEQSRHTLSTAAERGALTLIAVVLKADKDQVYDDTVELLDYGFTNFEITEVTAPQTFSNKEDSKYLLKEPVKYIRKKNESVRLEVNHDGFLVIQGEDGRFIKNIKLKESKPKEQSKTEPIQEKPSVQKNSSSNFKLLLLLIPFILIIIAFLFRKKIKGIKNTISRFD</sequence>
<dbReference type="InterPro" id="IPR018044">
    <property type="entry name" value="Peptidase_S11"/>
</dbReference>
<evidence type="ECO:0000256" key="4">
    <source>
        <dbReference type="ARBA" id="ARBA00022960"/>
    </source>
</evidence>
<keyword evidence="10" id="KW-0812">Transmembrane</keyword>
<keyword evidence="5" id="KW-0573">Peptidoglycan synthesis</keyword>
<dbReference type="GO" id="GO:0006508">
    <property type="term" value="P:proteolysis"/>
    <property type="evidence" value="ECO:0007669"/>
    <property type="project" value="InterPro"/>
</dbReference>
<gene>
    <name evidence="12" type="ORF">MJG50_09655</name>
</gene>
<reference evidence="12" key="1">
    <citation type="submission" date="2022-02" db="EMBL/GenBank/DDBJ databases">
        <title>Fredinandcohnia quinoae sp. nov. isolated from Chenopodium quinoa seeds.</title>
        <authorList>
            <person name="Saati-Santamaria Z."/>
            <person name="Flores-Felix J.D."/>
            <person name="Igual J.M."/>
            <person name="Velazquez E."/>
            <person name="Garcia-Fraile P."/>
            <person name="Martinez-Molina E."/>
        </authorList>
    </citation>
    <scope>NUCLEOTIDE SEQUENCE</scope>
    <source>
        <strain evidence="12">SECRCQ15</strain>
    </source>
</reference>
<keyword evidence="10" id="KW-1133">Transmembrane helix</keyword>
<dbReference type="Proteomes" id="UP001431131">
    <property type="component" value="Unassembled WGS sequence"/>
</dbReference>
<dbReference type="GO" id="GO:0009002">
    <property type="term" value="F:serine-type D-Ala-D-Ala carboxypeptidase activity"/>
    <property type="evidence" value="ECO:0007669"/>
    <property type="project" value="InterPro"/>
</dbReference>
<dbReference type="AlphaFoldDB" id="A0AAW5E473"/>
<evidence type="ECO:0000313" key="12">
    <source>
        <dbReference type="EMBL" id="MCH1625594.1"/>
    </source>
</evidence>
<feature type="domain" description="Peptidase S11 D-alanyl-D-alanine carboxypeptidase A N-terminal" evidence="11">
    <location>
        <begin position="30"/>
        <end position="256"/>
    </location>
</feature>
<feature type="active site" description="Proton acceptor" evidence="7">
    <location>
        <position position="66"/>
    </location>
</feature>
<dbReference type="GO" id="GO:0008360">
    <property type="term" value="P:regulation of cell shape"/>
    <property type="evidence" value="ECO:0007669"/>
    <property type="project" value="UniProtKB-KW"/>
</dbReference>
<dbReference type="InterPro" id="IPR001967">
    <property type="entry name" value="Peptidase_S11_N"/>
</dbReference>
<feature type="active site" evidence="7">
    <location>
        <position position="118"/>
    </location>
</feature>
<feature type="active site" description="Acyl-ester intermediate" evidence="7">
    <location>
        <position position="63"/>
    </location>
</feature>
<evidence type="ECO:0000256" key="5">
    <source>
        <dbReference type="ARBA" id="ARBA00022984"/>
    </source>
</evidence>
<evidence type="ECO:0000256" key="9">
    <source>
        <dbReference type="RuleBase" id="RU004016"/>
    </source>
</evidence>
<dbReference type="PANTHER" id="PTHR21581:SF33">
    <property type="entry name" value="D-ALANYL-D-ALANINE CARBOXYPEPTIDASE DACB"/>
    <property type="match status" value="1"/>
</dbReference>
<feature type="transmembrane region" description="Helical" evidence="10">
    <location>
        <begin position="363"/>
        <end position="381"/>
    </location>
</feature>
<dbReference type="GO" id="GO:0071555">
    <property type="term" value="P:cell wall organization"/>
    <property type="evidence" value="ECO:0007669"/>
    <property type="project" value="UniProtKB-KW"/>
</dbReference>
<evidence type="ECO:0000313" key="13">
    <source>
        <dbReference type="Proteomes" id="UP001431131"/>
    </source>
</evidence>
<dbReference type="SUPFAM" id="SSF56601">
    <property type="entry name" value="beta-lactamase/transpeptidase-like"/>
    <property type="match status" value="1"/>
</dbReference>
<evidence type="ECO:0000256" key="8">
    <source>
        <dbReference type="PIRSR" id="PIRSR618044-2"/>
    </source>
</evidence>
<dbReference type="GO" id="GO:0009252">
    <property type="term" value="P:peptidoglycan biosynthetic process"/>
    <property type="evidence" value="ECO:0007669"/>
    <property type="project" value="UniProtKB-KW"/>
</dbReference>
<keyword evidence="12" id="KW-0121">Carboxypeptidase</keyword>
<keyword evidence="3" id="KW-0378">Hydrolase</keyword>
<keyword evidence="2" id="KW-0732">Signal</keyword>
<comment type="caution">
    <text evidence="12">The sequence shown here is derived from an EMBL/GenBank/DDBJ whole genome shotgun (WGS) entry which is preliminary data.</text>
</comment>
<keyword evidence="4" id="KW-0133">Cell shape</keyword>
<dbReference type="Gene3D" id="3.40.710.10">
    <property type="entry name" value="DD-peptidase/beta-lactamase superfamily"/>
    <property type="match status" value="1"/>
</dbReference>
<keyword evidence="12" id="KW-0645">Protease</keyword>
<evidence type="ECO:0000256" key="10">
    <source>
        <dbReference type="SAM" id="Phobius"/>
    </source>
</evidence>
<dbReference type="Pfam" id="PF00768">
    <property type="entry name" value="Peptidase_S11"/>
    <property type="match status" value="1"/>
</dbReference>
<evidence type="ECO:0000256" key="6">
    <source>
        <dbReference type="ARBA" id="ARBA00023316"/>
    </source>
</evidence>
<evidence type="ECO:0000256" key="1">
    <source>
        <dbReference type="ARBA" id="ARBA00007164"/>
    </source>
</evidence>
<keyword evidence="10" id="KW-0472">Membrane</keyword>
<dbReference type="PRINTS" id="PR00725">
    <property type="entry name" value="DADACBPTASE1"/>
</dbReference>
<dbReference type="InterPro" id="IPR012338">
    <property type="entry name" value="Beta-lactam/transpept-like"/>
</dbReference>
<evidence type="ECO:0000256" key="7">
    <source>
        <dbReference type="PIRSR" id="PIRSR618044-1"/>
    </source>
</evidence>
<protein>
    <submittedName>
        <fullName evidence="12">D-alanyl-D-alanine carboxypeptidase</fullName>
    </submittedName>
</protein>
<dbReference type="RefSeq" id="WP_240255220.1">
    <property type="nucleotide sequence ID" value="NZ_JAKTTI010000012.1"/>
</dbReference>
<evidence type="ECO:0000256" key="3">
    <source>
        <dbReference type="ARBA" id="ARBA00022801"/>
    </source>
</evidence>
<dbReference type="PANTHER" id="PTHR21581">
    <property type="entry name" value="D-ALANYL-D-ALANINE CARBOXYPEPTIDASE"/>
    <property type="match status" value="1"/>
</dbReference>
<feature type="binding site" evidence="8">
    <location>
        <position position="226"/>
    </location>
    <ligand>
        <name>substrate</name>
    </ligand>
</feature>
<evidence type="ECO:0000256" key="2">
    <source>
        <dbReference type="ARBA" id="ARBA00022729"/>
    </source>
</evidence>
<evidence type="ECO:0000259" key="11">
    <source>
        <dbReference type="Pfam" id="PF00768"/>
    </source>
</evidence>
<accession>A0AAW5E473</accession>
<dbReference type="EMBL" id="JAKTTI010000012">
    <property type="protein sequence ID" value="MCH1625594.1"/>
    <property type="molecule type" value="Genomic_DNA"/>
</dbReference>
<organism evidence="12 13">
    <name type="scientific">Fredinandcohnia quinoae</name>
    <dbReference type="NCBI Taxonomy" id="2918902"/>
    <lineage>
        <taxon>Bacteria</taxon>
        <taxon>Bacillati</taxon>
        <taxon>Bacillota</taxon>
        <taxon>Bacilli</taxon>
        <taxon>Bacillales</taxon>
        <taxon>Bacillaceae</taxon>
        <taxon>Fredinandcohnia</taxon>
    </lineage>
</organism>